<keyword evidence="3" id="KW-0346">Stress response</keyword>
<evidence type="ECO:0000256" key="3">
    <source>
        <dbReference type="HAMAP-Rule" id="MF_01151"/>
    </source>
</evidence>
<dbReference type="Gene3D" id="2.30.22.10">
    <property type="entry name" value="Head domain of nucleotide exchange factor GrpE"/>
    <property type="match status" value="1"/>
</dbReference>
<dbReference type="GO" id="GO:0006457">
    <property type="term" value="P:protein folding"/>
    <property type="evidence" value="ECO:0007669"/>
    <property type="project" value="InterPro"/>
</dbReference>
<dbReference type="EMBL" id="MHKQ01000020">
    <property type="protein sequence ID" value="OGY93527.1"/>
    <property type="molecule type" value="Genomic_DNA"/>
</dbReference>
<keyword evidence="3" id="KW-0963">Cytoplasm</keyword>
<dbReference type="HAMAP" id="MF_01151">
    <property type="entry name" value="GrpE"/>
    <property type="match status" value="1"/>
</dbReference>
<evidence type="ECO:0000256" key="1">
    <source>
        <dbReference type="ARBA" id="ARBA00009054"/>
    </source>
</evidence>
<dbReference type="InterPro" id="IPR009012">
    <property type="entry name" value="GrpE_head"/>
</dbReference>
<dbReference type="GO" id="GO:0000774">
    <property type="term" value="F:adenyl-nucleotide exchange factor activity"/>
    <property type="evidence" value="ECO:0007669"/>
    <property type="project" value="InterPro"/>
</dbReference>
<dbReference type="Gene3D" id="3.90.20.20">
    <property type="match status" value="1"/>
</dbReference>
<dbReference type="PRINTS" id="PR00773">
    <property type="entry name" value="GRPEPROTEIN"/>
</dbReference>
<dbReference type="GO" id="GO:0051087">
    <property type="term" value="F:protein-folding chaperone binding"/>
    <property type="evidence" value="ECO:0007669"/>
    <property type="project" value="InterPro"/>
</dbReference>
<evidence type="ECO:0000313" key="7">
    <source>
        <dbReference type="Proteomes" id="UP000177626"/>
    </source>
</evidence>
<evidence type="ECO:0000256" key="5">
    <source>
        <dbReference type="SAM" id="MobiDB-lite"/>
    </source>
</evidence>
<feature type="region of interest" description="Disordered" evidence="5">
    <location>
        <begin position="1"/>
        <end position="23"/>
    </location>
</feature>
<gene>
    <name evidence="3" type="primary">grpE</name>
    <name evidence="6" type="ORF">A2406_02755</name>
</gene>
<dbReference type="InterPro" id="IPR013805">
    <property type="entry name" value="GrpE_CC"/>
</dbReference>
<comment type="similarity">
    <text evidence="1 3 4">Belongs to the GrpE family.</text>
</comment>
<dbReference type="PANTHER" id="PTHR21237:SF23">
    <property type="entry name" value="GRPE PROTEIN HOMOLOG, MITOCHONDRIAL"/>
    <property type="match status" value="1"/>
</dbReference>
<comment type="subunit">
    <text evidence="3">Homodimer.</text>
</comment>
<keyword evidence="2 3" id="KW-0143">Chaperone</keyword>
<evidence type="ECO:0000256" key="2">
    <source>
        <dbReference type="ARBA" id="ARBA00023186"/>
    </source>
</evidence>
<organism evidence="6 7">
    <name type="scientific">Candidatus Komeilibacteria bacterium RIFOXYC1_FULL_37_11</name>
    <dbReference type="NCBI Taxonomy" id="1798555"/>
    <lineage>
        <taxon>Bacteria</taxon>
        <taxon>Candidatus Komeiliibacteriota</taxon>
    </lineage>
</organism>
<evidence type="ECO:0000256" key="4">
    <source>
        <dbReference type="RuleBase" id="RU004478"/>
    </source>
</evidence>
<reference evidence="6 7" key="1">
    <citation type="journal article" date="2016" name="Nat. Commun.">
        <title>Thousands of microbial genomes shed light on interconnected biogeochemical processes in an aquifer system.</title>
        <authorList>
            <person name="Anantharaman K."/>
            <person name="Brown C.T."/>
            <person name="Hug L.A."/>
            <person name="Sharon I."/>
            <person name="Castelle C.J."/>
            <person name="Probst A.J."/>
            <person name="Thomas B.C."/>
            <person name="Singh A."/>
            <person name="Wilkins M.J."/>
            <person name="Karaoz U."/>
            <person name="Brodie E.L."/>
            <person name="Williams K.H."/>
            <person name="Hubbard S.S."/>
            <person name="Banfield J.F."/>
        </authorList>
    </citation>
    <scope>NUCLEOTIDE SEQUENCE [LARGE SCALE GENOMIC DNA]</scope>
</reference>
<evidence type="ECO:0000313" key="6">
    <source>
        <dbReference type="EMBL" id="OGY93527.1"/>
    </source>
</evidence>
<dbReference type="SUPFAM" id="SSF58014">
    <property type="entry name" value="Coiled-coil domain of nucleotide exchange factor GrpE"/>
    <property type="match status" value="1"/>
</dbReference>
<accession>A0A1G2BZF4</accession>
<dbReference type="InterPro" id="IPR000740">
    <property type="entry name" value="GrpE"/>
</dbReference>
<comment type="caution">
    <text evidence="6">The sequence shown here is derived from an EMBL/GenBank/DDBJ whole genome shotgun (WGS) entry which is preliminary data.</text>
</comment>
<sequence length="172" mass="19672">MSDKDKKDKDKKHQSESGVSKIEQKIDFAQQATENLAGWQKALADYQNLQKEMDKRLSGMNDFVAAGIILDLLPIFDNYQIAISHIPKDQKNHSWAVGLEHILKLWATFLADYGVEKIQTIDQKFNPHLHETVGEVNNQNQEDQMIVEEKLAGYSSKDRVIRPAKVIINNKN</sequence>
<comment type="subcellular location">
    <subcellularLocation>
        <location evidence="3">Cytoplasm</location>
    </subcellularLocation>
</comment>
<dbReference type="Pfam" id="PF01025">
    <property type="entry name" value="GrpE"/>
    <property type="match status" value="1"/>
</dbReference>
<dbReference type="GO" id="GO:0051082">
    <property type="term" value="F:unfolded protein binding"/>
    <property type="evidence" value="ECO:0007669"/>
    <property type="project" value="TreeGrafter"/>
</dbReference>
<dbReference type="AlphaFoldDB" id="A0A1G2BZF4"/>
<dbReference type="GO" id="GO:0042803">
    <property type="term" value="F:protein homodimerization activity"/>
    <property type="evidence" value="ECO:0007669"/>
    <property type="project" value="InterPro"/>
</dbReference>
<comment type="function">
    <text evidence="3">Participates actively in the response to hyperosmotic and heat shock by preventing the aggregation of stress-denatured proteins, in association with DnaK and GrpE. It is the nucleotide exchange factor for DnaK and may function as a thermosensor. Unfolded proteins bind initially to DnaJ; upon interaction with the DnaJ-bound protein, DnaK hydrolyzes its bound ATP, resulting in the formation of a stable complex. GrpE releases ADP from DnaK; ATP binding to DnaK triggers the release of the substrate protein, thus completing the reaction cycle. Several rounds of ATP-dependent interactions between DnaJ, DnaK and GrpE are required for fully efficient folding.</text>
</comment>
<dbReference type="PANTHER" id="PTHR21237">
    <property type="entry name" value="GRPE PROTEIN"/>
    <property type="match status" value="1"/>
</dbReference>
<dbReference type="Proteomes" id="UP000177626">
    <property type="component" value="Unassembled WGS sequence"/>
</dbReference>
<proteinExistence type="inferred from homology"/>
<dbReference type="GO" id="GO:0005737">
    <property type="term" value="C:cytoplasm"/>
    <property type="evidence" value="ECO:0007669"/>
    <property type="project" value="UniProtKB-SubCell"/>
</dbReference>
<dbReference type="CDD" id="cd00446">
    <property type="entry name" value="GrpE"/>
    <property type="match status" value="1"/>
</dbReference>
<feature type="compositionally biased region" description="Basic and acidic residues" evidence="5">
    <location>
        <begin position="1"/>
        <end position="15"/>
    </location>
</feature>
<protein>
    <recommendedName>
        <fullName evidence="3">Protein GrpE</fullName>
    </recommendedName>
    <alternativeName>
        <fullName evidence="3">HSP-70 cofactor</fullName>
    </alternativeName>
</protein>
<dbReference type="SUPFAM" id="SSF51064">
    <property type="entry name" value="Head domain of nucleotide exchange factor GrpE"/>
    <property type="match status" value="1"/>
</dbReference>
<name>A0A1G2BZF4_9BACT</name>